<accession>A0A2G1X9N4</accession>
<dbReference type="GO" id="GO:0005829">
    <property type="term" value="C:cytosol"/>
    <property type="evidence" value="ECO:0007669"/>
    <property type="project" value="TreeGrafter"/>
</dbReference>
<dbReference type="Gene3D" id="2.30.38.10">
    <property type="entry name" value="Luciferase, Domain 3"/>
    <property type="match status" value="1"/>
</dbReference>
<dbReference type="Gene3D" id="3.30.300.30">
    <property type="match status" value="1"/>
</dbReference>
<dbReference type="CDD" id="cd17651">
    <property type="entry name" value="A_NRPS_VisG_like"/>
    <property type="match status" value="1"/>
</dbReference>
<comment type="caution">
    <text evidence="6">The sequence shown here is derived from an EMBL/GenBank/DDBJ whole genome shotgun (WGS) entry which is preliminary data.</text>
</comment>
<feature type="domain" description="Carrier" evidence="5">
    <location>
        <begin position="1016"/>
        <end position="1091"/>
    </location>
</feature>
<keyword evidence="7" id="KW-1185">Reference proteome</keyword>
<dbReference type="FunFam" id="3.40.50.980:FF:000001">
    <property type="entry name" value="Non-ribosomal peptide synthetase"/>
    <property type="match status" value="1"/>
</dbReference>
<reference evidence="6 7" key="1">
    <citation type="journal article" date="2017" name="Biochemistry">
        <title>Identification of the Biosynthetic Pathway for the Antibiotic Bicyclomycin.</title>
        <authorList>
            <person name="Patteson J."/>
            <person name="Cai W."/>
            <person name="Johnson R.A."/>
            <person name="Santa Maria K."/>
            <person name="Li B."/>
        </authorList>
    </citation>
    <scope>NUCLEOTIDE SEQUENCE [LARGE SCALE GENOMIC DNA]</scope>
    <source>
        <strain evidence="6 7">ATCC 21532</strain>
    </source>
</reference>
<dbReference type="Pfam" id="PF00668">
    <property type="entry name" value="Condensation"/>
    <property type="match status" value="2"/>
</dbReference>
<sequence length="1550" mass="169330">MGHAGMPKTGGLSAAMNNLFERTRRKEQPTGIVPVGRDRTLKASFAQQRLWFLDQLEPGNASYNIPLAMRIHGDLDTGCLARAVSEVVGRHEALRTTFGEDGGEPVQLIRPAGPVPVPVVDVPGASPDERLAAAREMAGAEIAEPFDLAVGPLLRGKILRLDDQDHVLLLNVHHVATDAWSQGVLVRELSAVYGALVAGRSPALPPLPVQYADYAVWEREWLSGPTLRRQLDYWKKQLAGMEPALELPTDRPRPSVARQEGEAARWELPAELVDTARKLGAGENATLYMTLLAAFKLVLARYVDSEDIVVGTPVANRGRSEIEGLIGFFVNTVVLRTDLSGDPTYRELLRRVRDTTVGAFAHGDLPFEYLVEHVQPERDLSRNPLVQVLFQMINIPAERLSLAGLATEQFDPGRILTRMDLEFHLVEGDDGGLIGHIVYSKALFDAPTIERLLHHIGVVLRAALADPDRPVSELSLLDEAERTLVVEGFNDTAQPLPEGSLSDLFSAQARLRPDAVAVVHGDDRLTYAELERRANQLAHHLQDRGVGDEDLVGLCVERGADVIVAILGILRAGAAYVPIDPNHPRDRIRFVLDDAKVATAVTQQRFTGLFEAPGTDLVLLDAEREDLAARPGTPPATPTRADALAYVIYTSGSTGVPKGILMPGSCIINLVAWQKRALPIGPDARTAQFATVTFDISLQEIFSALLYGETIVVPDEELRMDPAAFARWAHEQELAQLFVPNVMLRAISEEVDPHGPELSALRHLSQAGEPLSLHHDLRELCENRPELRLHNHYGPSEAHVVTSYSLPADVADWPLTAPIGKPIGNTRVYVVDRDLRPVPVGVPGELCVAGAGLARGYLGRPELTASRFVEDPFRDDGSRMYRSGDLVRWLSDGNLEFLGRIDDQVKIRGFRIEPGEIEAILARHADVLHAAVIVREDVPGDKRLVAYAVAEPGAADRDGRLAETLRQHVESAVPEYMVPSAVVLLESMPLTTGGKIDRGALPAPDLRTVLEVGYVAPRTPEEEAICGIYADLLGSERVGIEDDFFSLGGHSLIATRVVARIRAALGVAIPLKTIFQQRTPRELAVTVASAPRADAGPGLPPLVPAERDRSLPVPFSFAQRQADLFFEDVRRAGHWNIPLAVRVSGELDLAHLRRAMEVLVARHEALRITVVGEPGAYVQAVQASAPVRVEVTNVADAAEAADLAGLEAVRPFDLTGDALARLSVLRLGERDHVLVLSLHHLVTDGWSRGVLIRDLSEVYSALVAGGEPDLPAVPVQYTDFTLWERQWLRGPLLEEQLDFWNRHYDGMVPAQLPTDRPRAAVADYDSGLFHWQLPQDVVTSARKLGESANATLYMTLLAAMKLVVSARSASPDVLVGMPMANRGHDELENMVGLVSKMLAVRTDLGGDPTFHELLVKVRDAMSDAHTHQDVPFVSAIERWADGARLFEDPAVKVVFQIVNTPPQELRLAEATAEPFVMSHPPVRFNLDMEIDLYEDAVDGALAGTVLYSTSLFDDATIESLCEDVMAVVTAAAADPGRTLSQVWDERFDGR</sequence>
<dbReference type="GO" id="GO:0003824">
    <property type="term" value="F:catalytic activity"/>
    <property type="evidence" value="ECO:0007669"/>
    <property type="project" value="InterPro"/>
</dbReference>
<dbReference type="InterPro" id="IPR036736">
    <property type="entry name" value="ACP-like_sf"/>
</dbReference>
<dbReference type="GO" id="GO:0072330">
    <property type="term" value="P:monocarboxylic acid biosynthetic process"/>
    <property type="evidence" value="ECO:0007669"/>
    <property type="project" value="UniProtKB-ARBA"/>
</dbReference>
<dbReference type="Pfam" id="PF00550">
    <property type="entry name" value="PP-binding"/>
    <property type="match status" value="1"/>
</dbReference>
<dbReference type="InterPro" id="IPR009081">
    <property type="entry name" value="PP-bd_ACP"/>
</dbReference>
<protein>
    <recommendedName>
        <fullName evidence="5">Carrier domain-containing protein</fullName>
    </recommendedName>
</protein>
<dbReference type="SUPFAM" id="SSF56801">
    <property type="entry name" value="Acetyl-CoA synthetase-like"/>
    <property type="match status" value="1"/>
</dbReference>
<dbReference type="Gene3D" id="3.30.559.10">
    <property type="entry name" value="Chloramphenicol acetyltransferase-like domain"/>
    <property type="match status" value="2"/>
</dbReference>
<dbReference type="InterPro" id="IPR006162">
    <property type="entry name" value="Ppantetheine_attach_site"/>
</dbReference>
<dbReference type="Gene3D" id="3.40.50.980">
    <property type="match status" value="2"/>
</dbReference>
<evidence type="ECO:0000256" key="2">
    <source>
        <dbReference type="ARBA" id="ARBA00006432"/>
    </source>
</evidence>
<dbReference type="FunFam" id="2.30.38.10:FF:000001">
    <property type="entry name" value="Non-ribosomal peptide synthetase PvdI"/>
    <property type="match status" value="1"/>
</dbReference>
<dbReference type="PROSITE" id="PS00012">
    <property type="entry name" value="PHOSPHOPANTETHEINE"/>
    <property type="match status" value="1"/>
</dbReference>
<evidence type="ECO:0000256" key="1">
    <source>
        <dbReference type="ARBA" id="ARBA00001957"/>
    </source>
</evidence>
<dbReference type="InterPro" id="IPR001242">
    <property type="entry name" value="Condensation_dom"/>
</dbReference>
<evidence type="ECO:0000313" key="6">
    <source>
        <dbReference type="EMBL" id="PHQ47940.1"/>
    </source>
</evidence>
<comment type="similarity">
    <text evidence="2">Belongs to the ATP-dependent AMP-binding enzyme family.</text>
</comment>
<dbReference type="InterPro" id="IPR000873">
    <property type="entry name" value="AMP-dep_synth/lig_dom"/>
</dbReference>
<dbReference type="SUPFAM" id="SSF47336">
    <property type="entry name" value="ACP-like"/>
    <property type="match status" value="1"/>
</dbReference>
<dbReference type="InterPro" id="IPR020806">
    <property type="entry name" value="PKS_PP-bd"/>
</dbReference>
<dbReference type="GO" id="GO:0008610">
    <property type="term" value="P:lipid biosynthetic process"/>
    <property type="evidence" value="ECO:0007669"/>
    <property type="project" value="UniProtKB-ARBA"/>
</dbReference>
<dbReference type="PANTHER" id="PTHR45527:SF1">
    <property type="entry name" value="FATTY ACID SYNTHASE"/>
    <property type="match status" value="1"/>
</dbReference>
<dbReference type="GO" id="GO:0017000">
    <property type="term" value="P:antibiotic biosynthetic process"/>
    <property type="evidence" value="ECO:0007669"/>
    <property type="project" value="UniProtKB-ARBA"/>
</dbReference>
<dbReference type="Proteomes" id="UP000222531">
    <property type="component" value="Unassembled WGS sequence"/>
</dbReference>
<dbReference type="NCBIfam" id="TIGR01733">
    <property type="entry name" value="AA-adenyl-dom"/>
    <property type="match status" value="1"/>
</dbReference>
<dbReference type="Gene3D" id="3.30.559.30">
    <property type="entry name" value="Nonribosomal peptide synthetase, condensation domain"/>
    <property type="match status" value="2"/>
</dbReference>
<dbReference type="OrthoDB" id="2472181at2"/>
<dbReference type="PROSITE" id="PS00455">
    <property type="entry name" value="AMP_BINDING"/>
    <property type="match status" value="1"/>
</dbReference>
<dbReference type="GO" id="GO:0031177">
    <property type="term" value="F:phosphopantetheine binding"/>
    <property type="evidence" value="ECO:0007669"/>
    <property type="project" value="InterPro"/>
</dbReference>
<dbReference type="Gene3D" id="3.40.50.1820">
    <property type="entry name" value="alpha/beta hydrolase"/>
    <property type="match status" value="1"/>
</dbReference>
<name>A0A2G1X9N4_STRCJ</name>
<dbReference type="CDD" id="cd19531">
    <property type="entry name" value="LCL_NRPS-like"/>
    <property type="match status" value="2"/>
</dbReference>
<proteinExistence type="inferred from homology"/>
<dbReference type="Pfam" id="PF00501">
    <property type="entry name" value="AMP-binding"/>
    <property type="match status" value="1"/>
</dbReference>
<dbReference type="SMART" id="SM00823">
    <property type="entry name" value="PKS_PP"/>
    <property type="match status" value="1"/>
</dbReference>
<dbReference type="InterPro" id="IPR029058">
    <property type="entry name" value="AB_hydrolase_fold"/>
</dbReference>
<dbReference type="SUPFAM" id="SSF52777">
    <property type="entry name" value="CoA-dependent acyltransferases"/>
    <property type="match status" value="4"/>
</dbReference>
<dbReference type="EMBL" id="NHZO01000168">
    <property type="protein sequence ID" value="PHQ47940.1"/>
    <property type="molecule type" value="Genomic_DNA"/>
</dbReference>
<comment type="cofactor">
    <cofactor evidence="1">
        <name>pantetheine 4'-phosphate</name>
        <dbReference type="ChEBI" id="CHEBI:47942"/>
    </cofactor>
</comment>
<keyword evidence="3" id="KW-0596">Phosphopantetheine</keyword>
<dbReference type="InterPro" id="IPR045851">
    <property type="entry name" value="AMP-bd_C_sf"/>
</dbReference>
<dbReference type="GO" id="GO:0043041">
    <property type="term" value="P:amino acid activation for nonribosomal peptide biosynthetic process"/>
    <property type="evidence" value="ECO:0007669"/>
    <property type="project" value="TreeGrafter"/>
</dbReference>
<dbReference type="FunFam" id="3.40.50.12780:FF:000012">
    <property type="entry name" value="Non-ribosomal peptide synthetase"/>
    <property type="match status" value="1"/>
</dbReference>
<evidence type="ECO:0000313" key="7">
    <source>
        <dbReference type="Proteomes" id="UP000222531"/>
    </source>
</evidence>
<dbReference type="GO" id="GO:0044550">
    <property type="term" value="P:secondary metabolite biosynthetic process"/>
    <property type="evidence" value="ECO:0007669"/>
    <property type="project" value="UniProtKB-ARBA"/>
</dbReference>
<evidence type="ECO:0000259" key="5">
    <source>
        <dbReference type="PROSITE" id="PS50075"/>
    </source>
</evidence>
<dbReference type="FunFam" id="3.30.300.30:FF:000010">
    <property type="entry name" value="Enterobactin synthetase component F"/>
    <property type="match status" value="1"/>
</dbReference>
<evidence type="ECO:0000256" key="4">
    <source>
        <dbReference type="ARBA" id="ARBA00022553"/>
    </source>
</evidence>
<organism evidence="6 7">
    <name type="scientific">Streptomyces cinnamoneus</name>
    <name type="common">Streptoverticillium cinnamoneum</name>
    <dbReference type="NCBI Taxonomy" id="53446"/>
    <lineage>
        <taxon>Bacteria</taxon>
        <taxon>Bacillati</taxon>
        <taxon>Actinomycetota</taxon>
        <taxon>Actinomycetes</taxon>
        <taxon>Kitasatosporales</taxon>
        <taxon>Streptomycetaceae</taxon>
        <taxon>Streptomyces</taxon>
        <taxon>Streptomyces cinnamoneus group</taxon>
    </lineage>
</organism>
<dbReference type="InterPro" id="IPR023213">
    <property type="entry name" value="CAT-like_dom_sf"/>
</dbReference>
<dbReference type="PROSITE" id="PS50075">
    <property type="entry name" value="CARRIER"/>
    <property type="match status" value="1"/>
</dbReference>
<keyword evidence="4" id="KW-0597">Phosphoprotein</keyword>
<dbReference type="PANTHER" id="PTHR45527">
    <property type="entry name" value="NONRIBOSOMAL PEPTIDE SYNTHETASE"/>
    <property type="match status" value="1"/>
</dbReference>
<evidence type="ECO:0000256" key="3">
    <source>
        <dbReference type="ARBA" id="ARBA00022450"/>
    </source>
</evidence>
<dbReference type="InterPro" id="IPR025110">
    <property type="entry name" value="AMP-bd_C"/>
</dbReference>
<dbReference type="InterPro" id="IPR010071">
    <property type="entry name" value="AA_adenyl_dom"/>
</dbReference>
<dbReference type="InterPro" id="IPR020845">
    <property type="entry name" value="AMP-binding_CS"/>
</dbReference>
<dbReference type="FunFam" id="1.10.1200.10:FF:000016">
    <property type="entry name" value="Non-ribosomal peptide synthase"/>
    <property type="match status" value="1"/>
</dbReference>
<dbReference type="FunFam" id="3.30.559.10:FF:000012">
    <property type="entry name" value="Non-ribosomal peptide synthetase"/>
    <property type="match status" value="1"/>
</dbReference>
<gene>
    <name evidence="6" type="ORF">BLA24_31230</name>
</gene>
<dbReference type="Pfam" id="PF13193">
    <property type="entry name" value="AMP-binding_C"/>
    <property type="match status" value="1"/>
</dbReference>